<feature type="compositionally biased region" description="Polar residues" evidence="8">
    <location>
        <begin position="298"/>
        <end position="307"/>
    </location>
</feature>
<feature type="compositionally biased region" description="Low complexity" evidence="8">
    <location>
        <begin position="329"/>
        <end position="344"/>
    </location>
</feature>
<evidence type="ECO:0000256" key="2">
    <source>
        <dbReference type="ARBA" id="ARBA00022527"/>
    </source>
</evidence>
<keyword evidence="4 7" id="KW-0547">Nucleotide-binding</keyword>
<dbReference type="FunFam" id="3.30.200.20:FF:000538">
    <property type="entry name" value="Putative Casein kinase I"/>
    <property type="match status" value="1"/>
</dbReference>
<dbReference type="EMBL" id="NBII01000001">
    <property type="protein sequence ID" value="PAV24010.1"/>
    <property type="molecule type" value="Genomic_DNA"/>
</dbReference>
<dbReference type="InterPro" id="IPR050235">
    <property type="entry name" value="CK1_Ser-Thr_kinase"/>
</dbReference>
<keyword evidence="5 10" id="KW-0418">Kinase</keyword>
<feature type="domain" description="Protein kinase" evidence="9">
    <location>
        <begin position="19"/>
        <end position="285"/>
    </location>
</feature>
<evidence type="ECO:0000256" key="8">
    <source>
        <dbReference type="SAM" id="MobiDB-lite"/>
    </source>
</evidence>
<keyword evidence="2" id="KW-0723">Serine/threonine-protein kinase</keyword>
<dbReference type="PROSITE" id="PS50011">
    <property type="entry name" value="PROTEIN_KINASE_DOM"/>
    <property type="match status" value="1"/>
</dbReference>
<keyword evidence="11" id="KW-1185">Reference proteome</keyword>
<dbReference type="EC" id="2.7.11.1" evidence="1"/>
<dbReference type="AlphaFoldDB" id="A0A286UWN9"/>
<evidence type="ECO:0000256" key="7">
    <source>
        <dbReference type="PROSITE-ProRule" id="PRU10141"/>
    </source>
</evidence>
<gene>
    <name evidence="10" type="ORF">PNOK_0107800</name>
</gene>
<dbReference type="InterPro" id="IPR011009">
    <property type="entry name" value="Kinase-like_dom_sf"/>
</dbReference>
<dbReference type="GO" id="GO:0005524">
    <property type="term" value="F:ATP binding"/>
    <property type="evidence" value="ECO:0007669"/>
    <property type="project" value="UniProtKB-UniRule"/>
</dbReference>
<accession>A0A286UWN9</accession>
<dbReference type="STRING" id="2282107.A0A286UWN9"/>
<dbReference type="PROSITE" id="PS00108">
    <property type="entry name" value="PROTEIN_KINASE_ST"/>
    <property type="match status" value="1"/>
</dbReference>
<dbReference type="Proteomes" id="UP000217199">
    <property type="component" value="Unassembled WGS sequence"/>
</dbReference>
<organism evidence="10 11">
    <name type="scientific">Pyrrhoderma noxium</name>
    <dbReference type="NCBI Taxonomy" id="2282107"/>
    <lineage>
        <taxon>Eukaryota</taxon>
        <taxon>Fungi</taxon>
        <taxon>Dikarya</taxon>
        <taxon>Basidiomycota</taxon>
        <taxon>Agaricomycotina</taxon>
        <taxon>Agaricomycetes</taxon>
        <taxon>Hymenochaetales</taxon>
        <taxon>Hymenochaetaceae</taxon>
        <taxon>Pyrrhoderma</taxon>
    </lineage>
</organism>
<dbReference type="FunFam" id="1.10.510.10:FF:001123">
    <property type="entry name" value="CK1/CK1/CK1-D protein kinase"/>
    <property type="match status" value="1"/>
</dbReference>
<evidence type="ECO:0000256" key="4">
    <source>
        <dbReference type="ARBA" id="ARBA00022741"/>
    </source>
</evidence>
<dbReference type="InterPro" id="IPR017441">
    <property type="entry name" value="Protein_kinase_ATP_BS"/>
</dbReference>
<sequence length="512" mass="55243">MSSHGSHSTSTTNLVGVHYRVGKKIGEGSFGVIFEGTNLLNSQTVAIKFEPRKSEAPQLRDECRSYRILSGCVGIPQIYHFGQEGLHNILVIDLLGPSLEDLFDMCGRKFSIKTVCMTARQMISRVQTIHDKNLIYRDIKPDNFLIGRPGTKASNLVHVVDFGMAKQYRDPKTKQHIPYRERKSLSGTARYMSINTHLGREQRSLPWQGLKAATNKQKYEKIGEKKQTTPIKELCEGFPEEFNIYLNYVRKLGFEETPDYDFLRELFAKVLKNMGEADDGYYDWNALNGGRGWESQVLGGSNSSQNTPDKRRDDRNGGGRRDDRRISAQIPQQQQLQQQQQQSQIAGGGVVPSSPQPALIRHGSQTRKLPAVLMPGGGGSGSALGSNVAQVNVTPISGGAKRASMQGQGHPYATGAGGAGLGGVSEYGPSSGGGDNDAYTAGQAVGGVNGFSRTTGVGGAGAAPPELTPVRAVGGEVGAGGGGTFVRDGGDQYERELPRPSLIVRILTCNCT</sequence>
<dbReference type="InterPro" id="IPR008271">
    <property type="entry name" value="Ser/Thr_kinase_AS"/>
</dbReference>
<keyword evidence="6 7" id="KW-0067">ATP-binding</keyword>
<feature type="region of interest" description="Disordered" evidence="8">
    <location>
        <begin position="295"/>
        <end position="360"/>
    </location>
</feature>
<dbReference type="SUPFAM" id="SSF56112">
    <property type="entry name" value="Protein kinase-like (PK-like)"/>
    <property type="match status" value="1"/>
</dbReference>
<evidence type="ECO:0000313" key="11">
    <source>
        <dbReference type="Proteomes" id="UP000217199"/>
    </source>
</evidence>
<evidence type="ECO:0000256" key="3">
    <source>
        <dbReference type="ARBA" id="ARBA00022679"/>
    </source>
</evidence>
<evidence type="ECO:0000313" key="10">
    <source>
        <dbReference type="EMBL" id="PAV24010.1"/>
    </source>
</evidence>
<evidence type="ECO:0000256" key="1">
    <source>
        <dbReference type="ARBA" id="ARBA00012513"/>
    </source>
</evidence>
<dbReference type="Gene3D" id="1.10.510.10">
    <property type="entry name" value="Transferase(Phosphotransferase) domain 1"/>
    <property type="match status" value="1"/>
</dbReference>
<reference evidence="10 11" key="1">
    <citation type="journal article" date="2017" name="Mol. Ecol.">
        <title>Comparative and population genomic landscape of Phellinus noxius: A hypervariable fungus causing root rot in trees.</title>
        <authorList>
            <person name="Chung C.L."/>
            <person name="Lee T.J."/>
            <person name="Akiba M."/>
            <person name="Lee H.H."/>
            <person name="Kuo T.H."/>
            <person name="Liu D."/>
            <person name="Ke H.M."/>
            <person name="Yokoi T."/>
            <person name="Roa M.B."/>
            <person name="Lu M.J."/>
            <person name="Chang Y.Y."/>
            <person name="Ann P.J."/>
            <person name="Tsai J.N."/>
            <person name="Chen C.Y."/>
            <person name="Tzean S.S."/>
            <person name="Ota Y."/>
            <person name="Hattori T."/>
            <person name="Sahashi N."/>
            <person name="Liou R.F."/>
            <person name="Kikuchi T."/>
            <person name="Tsai I.J."/>
        </authorList>
    </citation>
    <scope>NUCLEOTIDE SEQUENCE [LARGE SCALE GENOMIC DNA]</scope>
    <source>
        <strain evidence="10 11">FFPRI411160</strain>
    </source>
</reference>
<dbReference type="SMART" id="SM00220">
    <property type="entry name" value="S_TKc"/>
    <property type="match status" value="1"/>
</dbReference>
<protein>
    <recommendedName>
        <fullName evidence="1">non-specific serine/threonine protein kinase</fullName>
        <ecNumber evidence="1">2.7.11.1</ecNumber>
    </recommendedName>
</protein>
<evidence type="ECO:0000259" key="9">
    <source>
        <dbReference type="PROSITE" id="PS50011"/>
    </source>
</evidence>
<dbReference type="PANTHER" id="PTHR11909">
    <property type="entry name" value="CASEIN KINASE-RELATED"/>
    <property type="match status" value="1"/>
</dbReference>
<dbReference type="InterPro" id="IPR000719">
    <property type="entry name" value="Prot_kinase_dom"/>
</dbReference>
<name>A0A286UWN9_9AGAM</name>
<proteinExistence type="predicted"/>
<feature type="binding site" evidence="7">
    <location>
        <position position="48"/>
    </location>
    <ligand>
        <name>ATP</name>
        <dbReference type="ChEBI" id="CHEBI:30616"/>
    </ligand>
</feature>
<dbReference type="Pfam" id="PF00069">
    <property type="entry name" value="Pkinase"/>
    <property type="match status" value="1"/>
</dbReference>
<feature type="compositionally biased region" description="Gly residues" evidence="8">
    <location>
        <begin position="475"/>
        <end position="484"/>
    </location>
</feature>
<dbReference type="InParanoid" id="A0A286UWN9"/>
<evidence type="ECO:0000256" key="6">
    <source>
        <dbReference type="ARBA" id="ARBA00022840"/>
    </source>
</evidence>
<feature type="compositionally biased region" description="Basic and acidic residues" evidence="8">
    <location>
        <begin position="308"/>
        <end position="326"/>
    </location>
</feature>
<dbReference type="GO" id="GO:0004674">
    <property type="term" value="F:protein serine/threonine kinase activity"/>
    <property type="evidence" value="ECO:0007669"/>
    <property type="project" value="UniProtKB-KW"/>
</dbReference>
<comment type="caution">
    <text evidence="10">The sequence shown here is derived from an EMBL/GenBank/DDBJ whole genome shotgun (WGS) entry which is preliminary data.</text>
</comment>
<keyword evidence="3" id="KW-0808">Transferase</keyword>
<feature type="region of interest" description="Disordered" evidence="8">
    <location>
        <begin position="457"/>
        <end position="493"/>
    </location>
</feature>
<evidence type="ECO:0000256" key="5">
    <source>
        <dbReference type="ARBA" id="ARBA00022777"/>
    </source>
</evidence>
<dbReference type="OrthoDB" id="5800476at2759"/>
<dbReference type="PROSITE" id="PS00107">
    <property type="entry name" value="PROTEIN_KINASE_ATP"/>
    <property type="match status" value="1"/>
</dbReference>